<dbReference type="InterPro" id="IPR035899">
    <property type="entry name" value="DBL_dom_sf"/>
</dbReference>
<accession>A0A1Y2CM38</accession>
<feature type="region of interest" description="Disordered" evidence="1">
    <location>
        <begin position="470"/>
        <end position="510"/>
    </location>
</feature>
<feature type="region of interest" description="Disordered" evidence="1">
    <location>
        <begin position="911"/>
        <end position="953"/>
    </location>
</feature>
<feature type="region of interest" description="Disordered" evidence="1">
    <location>
        <begin position="844"/>
        <end position="878"/>
    </location>
</feature>
<dbReference type="InterPro" id="IPR000219">
    <property type="entry name" value="DH_dom"/>
</dbReference>
<comment type="caution">
    <text evidence="3">The sequence shown here is derived from an EMBL/GenBank/DDBJ whole genome shotgun (WGS) entry which is preliminary data.</text>
</comment>
<feature type="region of interest" description="Disordered" evidence="1">
    <location>
        <begin position="1155"/>
        <end position="1197"/>
    </location>
</feature>
<name>A0A1Y2CM38_9FUNG</name>
<dbReference type="Proteomes" id="UP000193920">
    <property type="component" value="Unassembled WGS sequence"/>
</dbReference>
<dbReference type="PROSITE" id="PS00741">
    <property type="entry name" value="DH_1"/>
    <property type="match status" value="1"/>
</dbReference>
<dbReference type="InterPro" id="IPR051092">
    <property type="entry name" value="FYVE_RhoGEF_PH"/>
</dbReference>
<feature type="compositionally biased region" description="Low complexity" evidence="1">
    <location>
        <begin position="495"/>
        <end position="505"/>
    </location>
</feature>
<reference evidence="3 4" key="1">
    <citation type="submission" date="2016-08" db="EMBL/GenBank/DDBJ databases">
        <title>A Parts List for Fungal Cellulosomes Revealed by Comparative Genomics.</title>
        <authorList>
            <consortium name="DOE Joint Genome Institute"/>
            <person name="Haitjema C.H."/>
            <person name="Gilmore S.P."/>
            <person name="Henske J.K."/>
            <person name="Solomon K.V."/>
            <person name="De Groot R."/>
            <person name="Kuo A."/>
            <person name="Mondo S.J."/>
            <person name="Salamov A.A."/>
            <person name="Labutti K."/>
            <person name="Zhao Z."/>
            <person name="Chiniquy J."/>
            <person name="Barry K."/>
            <person name="Brewer H.M."/>
            <person name="Purvine S.O."/>
            <person name="Wright A.T."/>
            <person name="Boxma B."/>
            <person name="Van Alen T."/>
            <person name="Hackstein J.H."/>
            <person name="Baker S.E."/>
            <person name="Grigoriev I.V."/>
            <person name="O'Malley M.A."/>
        </authorList>
    </citation>
    <scope>NUCLEOTIDE SEQUENCE [LARGE SCALE GENOMIC DNA]</scope>
    <source>
        <strain evidence="3 4">G1</strain>
    </source>
</reference>
<dbReference type="SMART" id="SM00325">
    <property type="entry name" value="RhoGEF"/>
    <property type="match status" value="1"/>
</dbReference>
<evidence type="ECO:0000313" key="4">
    <source>
        <dbReference type="Proteomes" id="UP000193920"/>
    </source>
</evidence>
<dbReference type="Pfam" id="PF00621">
    <property type="entry name" value="RhoGEF"/>
    <property type="match status" value="1"/>
</dbReference>
<feature type="compositionally biased region" description="Polar residues" evidence="1">
    <location>
        <begin position="985"/>
        <end position="1028"/>
    </location>
</feature>
<dbReference type="GO" id="GO:0035556">
    <property type="term" value="P:intracellular signal transduction"/>
    <property type="evidence" value="ECO:0007669"/>
    <property type="project" value="InterPro"/>
</dbReference>
<sequence>MSVQIPDNKKIMNNASSVISSSNHEDTIVIDNTNDSNALNNSILNKAVESLESQQRQELLKKDQKIADVEENIQIMNYKITNLVSNNSSSSTEIIDLFNDKSKRGNSNTILPSSLKITINNDINEDENFSEPSISTAVEAKEFMEGLSKLSTITSSPVNPHFNSFDRKSNTPISSNPLKSVNNISQNHNTLSTPANINNSNTKINSFQTKPSSSTIIYNSNKVMQKGDIKSDEVSFVVGGDSQGSFAVSSFEEDTTLIADDLKRQSYCSVSSDPDYRLSISSISNIDLNNKRQSFYSSASSNSNSISSSISNFSTEIIQISGITPPSSPIISKLNNTTTIKSINNTSVSTMVASLQKEVKEEKDKEQKVPFGRSVLPQIDQQSISNKMEIRNEKENKDTKMLSESQISYRSNLKSRPKGIKINTSVVKDDISIRGRPTMPFKGNIFVKRSHSQGSNGSSPVSREIALLMENRKVTRRNNRSSDPCTPTSLRHNKSTSYISSSRSSPVGDVPISERINALSLKSKIQMLKSSEDESLRRSNSYSCIQVSRSSSSSSTFPDKLTLKNSSSVVLGSTNRPTLRTSSSMVLSSSEKSSLKSSNSIVRGSTDKLTLTTSSSMILGSSSRKESTKLNPLVDSDDENQTPQKVIDNLNKLNGESKKGTLSECPKIILSMASFIGIILVNKSNQLLHYFEERYPKLQTAIAIIQTIVKYFPHVVIRVSEILYQGYHMLMIRTNLIRNYLIANNISFPDIHLLVSLLNQLKNQIIEKIMLARDGQLQLPFNLRGFLVRIQQLLNKTSPKKGRLSFSKNDIQIQNITISGPVGGHPMGANDSFQFNFDKKSDEQATVSVKQDDLEIPMKKVDQEEQEGNISNKPTSPYDESRIITKTLYSDTVVMDSSYSFFRPVHRQNHENNKNDIKVGNNSIMRYGMDNGSGRRSHRGSTTSNGSINDPIVKDNVSVNNLIELFEKQTSQQRKSSKTLEEDNNTNGSESVSLPSQAPQANPRTHSLKYSLSQRKQKTNSMVSDDLVSISTSDSSEFDKMDFDENLGNQSMNISFTGGHRRSHSQPDDSFLDDKEEEVENEVSLSQEVSTELRQKFNKIQEKNDQKREPLRSQSMIFVKEKFLKNAHSDLFKAVKNLKPVSSLSSIVGTKPSPRLSVPSLDIRNNNDNSGNNNVKNSSDNNNNVMNSPDKLMKSPSFPVSKAQSLAFKREKIVEELFHTEKTYVKELASIVHLYLDPLDTVPGHFLDMQEYRILFGNLRDIFDFHNEVFAPRLEKSCFPDRNKSIVPPPSVGSFFQLNAPVLANLYGEYYTNSNMANNFLTRIQNSKSSRFSTSIVNNKPKEAIFKKENKKRLKKFKTFLQWVCGQPEHTQMSLQGYLLLPVQRLPRYLLLLEQLLKNTLETDKEYRDLNRAKEAIRMVVEQCNERIRRFEEKKRVIELISNVRLCSSNVHSKMIKSSSSAHNKRLLLDTVPAKTKVEFFVKLQNLTKLEDLKLIKEGQFQIYKVKQCNPTSNTNSKSNRKPRHGVREPSDFSNSPALRAQRVAMKAVNSVSNSESEMKNDSTNNNVNINNTFSSVSLNSVSPMIYNTVMKMSKSSNSYTSSAASSPPSSIRRRKNRRQFINSLTSNDLDNASNILINPSSAIWERVYLINNNLIEVLSSTNELVRIMELVKPKIGHLPNSILNPGCQVDIVTENGIQMLTVCDGQVMIYLMGLKNELYEWKEAIEKIIQ</sequence>
<dbReference type="EMBL" id="MCOG01000103">
    <property type="protein sequence ID" value="ORY47944.1"/>
    <property type="molecule type" value="Genomic_DNA"/>
</dbReference>
<dbReference type="InterPro" id="IPR001331">
    <property type="entry name" value="GDS_CDC24_CS"/>
</dbReference>
<feature type="region of interest" description="Disordered" evidence="1">
    <location>
        <begin position="569"/>
        <end position="590"/>
    </location>
</feature>
<dbReference type="Gene3D" id="1.20.900.10">
    <property type="entry name" value="Dbl homology (DH) domain"/>
    <property type="match status" value="1"/>
</dbReference>
<gene>
    <name evidence="3" type="ORF">LY90DRAFT_508928</name>
</gene>
<organism evidence="3 4">
    <name type="scientific">Neocallimastix californiae</name>
    <dbReference type="NCBI Taxonomy" id="1754190"/>
    <lineage>
        <taxon>Eukaryota</taxon>
        <taxon>Fungi</taxon>
        <taxon>Fungi incertae sedis</taxon>
        <taxon>Chytridiomycota</taxon>
        <taxon>Chytridiomycota incertae sedis</taxon>
        <taxon>Neocallimastigomycetes</taxon>
        <taxon>Neocallimastigales</taxon>
        <taxon>Neocallimastigaceae</taxon>
        <taxon>Neocallimastix</taxon>
    </lineage>
</organism>
<proteinExistence type="predicted"/>
<feature type="domain" description="DH" evidence="2">
    <location>
        <begin position="1209"/>
        <end position="1427"/>
    </location>
</feature>
<dbReference type="SUPFAM" id="SSF48065">
    <property type="entry name" value="DBL homology domain (DH-domain)"/>
    <property type="match status" value="1"/>
</dbReference>
<feature type="compositionally biased region" description="Basic and acidic residues" evidence="1">
    <location>
        <begin position="850"/>
        <end position="863"/>
    </location>
</feature>
<keyword evidence="4" id="KW-1185">Reference proteome</keyword>
<feature type="region of interest" description="Disordered" evidence="1">
    <location>
        <begin position="620"/>
        <end position="641"/>
    </location>
</feature>
<dbReference type="PROSITE" id="PS50010">
    <property type="entry name" value="DH_2"/>
    <property type="match status" value="1"/>
</dbReference>
<feature type="region of interest" description="Disordered" evidence="1">
    <location>
        <begin position="1056"/>
        <end position="1077"/>
    </location>
</feature>
<feature type="compositionally biased region" description="Polar residues" evidence="1">
    <location>
        <begin position="481"/>
        <end position="490"/>
    </location>
</feature>
<dbReference type="PANTHER" id="PTHR12673:SF159">
    <property type="entry name" value="LD03170P"/>
    <property type="match status" value="1"/>
</dbReference>
<feature type="compositionally biased region" description="Polar residues" evidence="1">
    <location>
        <begin position="569"/>
        <end position="581"/>
    </location>
</feature>
<evidence type="ECO:0000313" key="3">
    <source>
        <dbReference type="EMBL" id="ORY47944.1"/>
    </source>
</evidence>
<evidence type="ECO:0000259" key="2">
    <source>
        <dbReference type="PROSITE" id="PS50010"/>
    </source>
</evidence>
<dbReference type="GO" id="GO:0005085">
    <property type="term" value="F:guanyl-nucleotide exchange factor activity"/>
    <property type="evidence" value="ECO:0007669"/>
    <property type="project" value="InterPro"/>
</dbReference>
<evidence type="ECO:0000256" key="1">
    <source>
        <dbReference type="SAM" id="MobiDB-lite"/>
    </source>
</evidence>
<feature type="region of interest" description="Disordered" evidence="1">
    <location>
        <begin position="968"/>
        <end position="1028"/>
    </location>
</feature>
<dbReference type="OrthoDB" id="660555at2759"/>
<feature type="region of interest" description="Disordered" evidence="1">
    <location>
        <begin position="1548"/>
        <end position="1567"/>
    </location>
</feature>
<feature type="compositionally biased region" description="Low complexity" evidence="1">
    <location>
        <begin position="1166"/>
        <end position="1188"/>
    </location>
</feature>
<dbReference type="STRING" id="1754190.A0A1Y2CM38"/>
<dbReference type="PANTHER" id="PTHR12673">
    <property type="entry name" value="FACIOGENITAL DYSPLASIA PROTEIN"/>
    <property type="match status" value="1"/>
</dbReference>
<feature type="region of interest" description="Disordered" evidence="1">
    <location>
        <begin position="1510"/>
        <end position="1538"/>
    </location>
</feature>
<protein>
    <recommendedName>
        <fullName evidence="2">DH domain-containing protein</fullName>
    </recommendedName>
</protein>
<dbReference type="CDD" id="cd00160">
    <property type="entry name" value="RhoGEF"/>
    <property type="match status" value="1"/>
</dbReference>
<dbReference type="GO" id="GO:0005737">
    <property type="term" value="C:cytoplasm"/>
    <property type="evidence" value="ECO:0007669"/>
    <property type="project" value="TreeGrafter"/>
</dbReference>